<dbReference type="KEGG" id="epl:P4G45_13880"/>
<reference evidence="3" key="1">
    <citation type="submission" date="2023-03" db="EMBL/GenBank/DDBJ databases">
        <title>Edaphobacter sp.</title>
        <authorList>
            <person name="Huber K.J."/>
            <person name="Papendorf J."/>
            <person name="Pilke C."/>
            <person name="Bunk B."/>
            <person name="Sproeer C."/>
            <person name="Pester M."/>
        </authorList>
    </citation>
    <scope>NUCLEOTIDE SEQUENCE</scope>
    <source>
        <strain evidence="2">DSM 109919</strain>
        <strain evidence="3">DSM 109920</strain>
    </source>
</reference>
<sequence>MANTLLPLEERNLTPDQVEQLDRRRRRGQLFLTLCLQCFVVASLVTLWAGQDWTLSPGWMHPMVYWDAIMFAAALFFGVVGVRLRRGSTEFISY</sequence>
<dbReference type="AlphaFoldDB" id="A0AAU7D6A7"/>
<feature type="transmembrane region" description="Helical" evidence="1">
    <location>
        <begin position="30"/>
        <end position="51"/>
    </location>
</feature>
<name>A0AAU7D6A7_9BACT</name>
<dbReference type="RefSeq" id="WP_348267074.1">
    <property type="nucleotide sequence ID" value="NZ_CP121194.1"/>
</dbReference>
<accession>A0AAU7CW96</accession>
<keyword evidence="1" id="KW-1133">Transmembrane helix</keyword>
<keyword evidence="1" id="KW-0812">Transmembrane</keyword>
<gene>
    <name evidence="2" type="ORF">P4G45_13880</name>
    <name evidence="3" type="ORF">P8936_14295</name>
</gene>
<keyword evidence="1" id="KW-0472">Membrane</keyword>
<feature type="transmembrane region" description="Helical" evidence="1">
    <location>
        <begin position="63"/>
        <end position="84"/>
    </location>
</feature>
<evidence type="ECO:0000313" key="2">
    <source>
        <dbReference type="EMBL" id="XBH09565.1"/>
    </source>
</evidence>
<organism evidence="3">
    <name type="scientific">Edaphobacter paludis</name>
    <dbReference type="NCBI Taxonomy" id="3035702"/>
    <lineage>
        <taxon>Bacteria</taxon>
        <taxon>Pseudomonadati</taxon>
        <taxon>Acidobacteriota</taxon>
        <taxon>Terriglobia</taxon>
        <taxon>Terriglobales</taxon>
        <taxon>Acidobacteriaceae</taxon>
        <taxon>Edaphobacter</taxon>
    </lineage>
</organism>
<protein>
    <submittedName>
        <fullName evidence="3">Uncharacterized protein</fullName>
    </submittedName>
</protein>
<dbReference type="EMBL" id="CP121194">
    <property type="protein sequence ID" value="XBH09565.1"/>
    <property type="molecule type" value="Genomic_DNA"/>
</dbReference>
<proteinExistence type="predicted"/>
<evidence type="ECO:0000313" key="3">
    <source>
        <dbReference type="EMBL" id="XBH12852.1"/>
    </source>
</evidence>
<dbReference type="EMBL" id="CP121195">
    <property type="protein sequence ID" value="XBH12852.1"/>
    <property type="molecule type" value="Genomic_DNA"/>
</dbReference>
<evidence type="ECO:0000256" key="1">
    <source>
        <dbReference type="SAM" id="Phobius"/>
    </source>
</evidence>
<accession>A0AAU7D6A7</accession>